<dbReference type="InterPro" id="IPR012337">
    <property type="entry name" value="RNaseH-like_sf"/>
</dbReference>
<reference evidence="3" key="1">
    <citation type="submission" date="2019-10" db="EMBL/GenBank/DDBJ databases">
        <title>Conservation and host-specific expression of non-tandemly repeated heterogenous ribosome RNA gene in arbuscular mycorrhizal fungi.</title>
        <authorList>
            <person name="Maeda T."/>
            <person name="Kobayashi Y."/>
            <person name="Nakagawa T."/>
            <person name="Ezawa T."/>
            <person name="Yamaguchi K."/>
            <person name="Bino T."/>
            <person name="Nishimoto Y."/>
            <person name="Shigenobu S."/>
            <person name="Kawaguchi M."/>
        </authorList>
    </citation>
    <scope>NUCLEOTIDE SEQUENCE</scope>
    <source>
        <strain evidence="3">HR1</strain>
    </source>
</reference>
<keyword evidence="1" id="KW-1133">Transmembrane helix</keyword>
<name>A0A8H3M6F7_9GLOM</name>
<gene>
    <name evidence="3" type="ORF">RCL2_002800900</name>
</gene>
<comment type="caution">
    <text evidence="3">The sequence shown here is derived from an EMBL/GenBank/DDBJ whole genome shotgun (WGS) entry which is preliminary data.</text>
</comment>
<dbReference type="AlphaFoldDB" id="A0A8H3M6F7"/>
<evidence type="ECO:0000313" key="4">
    <source>
        <dbReference type="Proteomes" id="UP000615446"/>
    </source>
</evidence>
<keyword evidence="1" id="KW-0472">Membrane</keyword>
<feature type="domain" description="DUF659" evidence="2">
    <location>
        <begin position="7"/>
        <end position="97"/>
    </location>
</feature>
<accession>A0A8H3M6F7</accession>
<dbReference type="Pfam" id="PF04937">
    <property type="entry name" value="DUF659"/>
    <property type="match status" value="1"/>
</dbReference>
<sequence>MLQEHWTNYLITMPRLVFFSAHQTGEIRQTGENIAANIDKVISQIDHSKLLAIITDNASSIKKAWKLLAIKYPKVIFLGCIAYLLNLLIGDIMKLPWELVLQSG</sequence>
<feature type="transmembrane region" description="Helical" evidence="1">
    <location>
        <begin position="75"/>
        <end position="93"/>
    </location>
</feature>
<protein>
    <submittedName>
        <fullName evidence="3">Zinc finger BED domain-containing protein 1-like</fullName>
    </submittedName>
</protein>
<evidence type="ECO:0000313" key="3">
    <source>
        <dbReference type="EMBL" id="GET01608.1"/>
    </source>
</evidence>
<organism evidence="3 4">
    <name type="scientific">Rhizophagus clarus</name>
    <dbReference type="NCBI Taxonomy" id="94130"/>
    <lineage>
        <taxon>Eukaryota</taxon>
        <taxon>Fungi</taxon>
        <taxon>Fungi incertae sedis</taxon>
        <taxon>Mucoromycota</taxon>
        <taxon>Glomeromycotina</taxon>
        <taxon>Glomeromycetes</taxon>
        <taxon>Glomerales</taxon>
        <taxon>Glomeraceae</taxon>
        <taxon>Rhizophagus</taxon>
    </lineage>
</organism>
<dbReference type="EMBL" id="BLAL01000300">
    <property type="protein sequence ID" value="GET01608.1"/>
    <property type="molecule type" value="Genomic_DNA"/>
</dbReference>
<dbReference type="InterPro" id="IPR007021">
    <property type="entry name" value="DUF659"/>
</dbReference>
<evidence type="ECO:0000259" key="2">
    <source>
        <dbReference type="Pfam" id="PF04937"/>
    </source>
</evidence>
<evidence type="ECO:0000256" key="1">
    <source>
        <dbReference type="SAM" id="Phobius"/>
    </source>
</evidence>
<keyword evidence="1" id="KW-0812">Transmembrane</keyword>
<dbReference type="OrthoDB" id="2394294at2759"/>
<dbReference type="SUPFAM" id="SSF53098">
    <property type="entry name" value="Ribonuclease H-like"/>
    <property type="match status" value="1"/>
</dbReference>
<proteinExistence type="predicted"/>
<dbReference type="Proteomes" id="UP000615446">
    <property type="component" value="Unassembled WGS sequence"/>
</dbReference>